<proteinExistence type="predicted"/>
<name>A0ABD3IRH0_EUCGL</name>
<dbReference type="AlphaFoldDB" id="A0ABD3IRH0"/>
<sequence length="83" mass="9257">MSWEEDNHFGSVRTEFRMEGYRGCARASIESRESGQSDGSTDSFTFPELHGQWIGSPVKMPRGEDLSLGKSTASCVRFKCCKS</sequence>
<accession>A0ABD3IRH0</accession>
<dbReference type="EMBL" id="JBJKBG010000011">
    <property type="protein sequence ID" value="KAL3716618.1"/>
    <property type="molecule type" value="Genomic_DNA"/>
</dbReference>
<gene>
    <name evidence="1" type="ORF">ACJRO7_008232</name>
</gene>
<reference evidence="1 2" key="1">
    <citation type="submission" date="2024-11" db="EMBL/GenBank/DDBJ databases">
        <title>Chromosome-level genome assembly of Eucalyptus globulus Labill. provides insights into its genome evolution.</title>
        <authorList>
            <person name="Li X."/>
        </authorList>
    </citation>
    <scope>NUCLEOTIDE SEQUENCE [LARGE SCALE GENOMIC DNA]</scope>
    <source>
        <strain evidence="1">CL2024</strain>
        <tissue evidence="1">Fresh tender leaves</tissue>
    </source>
</reference>
<keyword evidence="2" id="KW-1185">Reference proteome</keyword>
<protein>
    <submittedName>
        <fullName evidence="1">Uncharacterized protein</fullName>
    </submittedName>
</protein>
<organism evidence="1 2">
    <name type="scientific">Eucalyptus globulus</name>
    <name type="common">Tasmanian blue gum</name>
    <dbReference type="NCBI Taxonomy" id="34317"/>
    <lineage>
        <taxon>Eukaryota</taxon>
        <taxon>Viridiplantae</taxon>
        <taxon>Streptophyta</taxon>
        <taxon>Embryophyta</taxon>
        <taxon>Tracheophyta</taxon>
        <taxon>Spermatophyta</taxon>
        <taxon>Magnoliopsida</taxon>
        <taxon>eudicotyledons</taxon>
        <taxon>Gunneridae</taxon>
        <taxon>Pentapetalae</taxon>
        <taxon>rosids</taxon>
        <taxon>malvids</taxon>
        <taxon>Myrtales</taxon>
        <taxon>Myrtaceae</taxon>
        <taxon>Myrtoideae</taxon>
        <taxon>Eucalypteae</taxon>
        <taxon>Eucalyptus</taxon>
    </lineage>
</organism>
<evidence type="ECO:0000313" key="2">
    <source>
        <dbReference type="Proteomes" id="UP001634007"/>
    </source>
</evidence>
<evidence type="ECO:0000313" key="1">
    <source>
        <dbReference type="EMBL" id="KAL3716618.1"/>
    </source>
</evidence>
<comment type="caution">
    <text evidence="1">The sequence shown here is derived from an EMBL/GenBank/DDBJ whole genome shotgun (WGS) entry which is preliminary data.</text>
</comment>
<dbReference type="Proteomes" id="UP001634007">
    <property type="component" value="Unassembled WGS sequence"/>
</dbReference>